<dbReference type="Pfam" id="PF26061">
    <property type="entry name" value="DUF8021"/>
    <property type="match status" value="1"/>
</dbReference>
<gene>
    <name evidence="2" type="ORF">SLS60_010501</name>
</gene>
<evidence type="ECO:0000259" key="1">
    <source>
        <dbReference type="Pfam" id="PF26061"/>
    </source>
</evidence>
<dbReference type="EMBL" id="JAKJXO020000018">
    <property type="protein sequence ID" value="KAL1593769.1"/>
    <property type="molecule type" value="Genomic_DNA"/>
</dbReference>
<protein>
    <recommendedName>
        <fullName evidence="1">DUF8021 domain-containing protein</fullName>
    </recommendedName>
</protein>
<sequence length="314" mass="35428">MTAAYVAAQTLGEPWQIPSVASNLTYTEQFKPMSINKGILSKPLNITSHRSFYDDVLCTAFTQYLVMDPTHPYVIGTRFESDGLYLTKIETLVTDEGDWAFNATGYKYWDDQEDWSEIPQEKRDKREVIQAAGDAYFDRFANANVTVPWGTPCARLEGGAYTGTRNLTANTCDLGLPSTIQVVNRRYVVDQVNGVVNIYLGFPGLDRDDPNPTPDSHTFRVEGGKVRLKLLKTLSNLPEHLSRIRVLVVTDNSNIHDVEINKLLQLDAYLSSPPICKGRLYLVEDISLPWISPLGNYFDIDPRFFTELTSYPRA</sequence>
<organism evidence="2 3">
    <name type="scientific">Paraconiothyrium brasiliense</name>
    <dbReference type="NCBI Taxonomy" id="300254"/>
    <lineage>
        <taxon>Eukaryota</taxon>
        <taxon>Fungi</taxon>
        <taxon>Dikarya</taxon>
        <taxon>Ascomycota</taxon>
        <taxon>Pezizomycotina</taxon>
        <taxon>Dothideomycetes</taxon>
        <taxon>Pleosporomycetidae</taxon>
        <taxon>Pleosporales</taxon>
        <taxon>Massarineae</taxon>
        <taxon>Didymosphaeriaceae</taxon>
        <taxon>Paraconiothyrium</taxon>
    </lineage>
</organism>
<proteinExistence type="predicted"/>
<comment type="caution">
    <text evidence="2">The sequence shown here is derived from an EMBL/GenBank/DDBJ whole genome shotgun (WGS) entry which is preliminary data.</text>
</comment>
<reference evidence="2 3" key="1">
    <citation type="submission" date="2024-02" db="EMBL/GenBank/DDBJ databases">
        <title>De novo assembly and annotation of 12 fungi associated with fruit tree decline syndrome in Ontario, Canada.</title>
        <authorList>
            <person name="Sulman M."/>
            <person name="Ellouze W."/>
            <person name="Ilyukhin E."/>
        </authorList>
    </citation>
    <scope>NUCLEOTIDE SEQUENCE [LARGE SCALE GENOMIC DNA]</scope>
    <source>
        <strain evidence="2 3">M42-189</strain>
    </source>
</reference>
<dbReference type="Proteomes" id="UP001521785">
    <property type="component" value="Unassembled WGS sequence"/>
</dbReference>
<evidence type="ECO:0000313" key="2">
    <source>
        <dbReference type="EMBL" id="KAL1593769.1"/>
    </source>
</evidence>
<keyword evidence="3" id="KW-1185">Reference proteome</keyword>
<evidence type="ECO:0000313" key="3">
    <source>
        <dbReference type="Proteomes" id="UP001521785"/>
    </source>
</evidence>
<dbReference type="InterPro" id="IPR058334">
    <property type="entry name" value="DUF8021"/>
</dbReference>
<name>A0ABR3QNN9_9PLEO</name>
<feature type="domain" description="DUF8021" evidence="1">
    <location>
        <begin position="122"/>
        <end position="227"/>
    </location>
</feature>
<accession>A0ABR3QNN9</accession>